<dbReference type="RefSeq" id="WP_145814347.1">
    <property type="nucleotide sequence ID" value="NZ_VIVK01000003.1"/>
</dbReference>
<evidence type="ECO:0000256" key="5">
    <source>
        <dbReference type="ARBA" id="ARBA00022747"/>
    </source>
</evidence>
<keyword evidence="2 6" id="KW-0489">Methyltransferase</keyword>
<dbReference type="GO" id="GO:0044027">
    <property type="term" value="P:negative regulation of gene expression via chromosomal CpG island methylation"/>
    <property type="evidence" value="ECO:0007669"/>
    <property type="project" value="TreeGrafter"/>
</dbReference>
<dbReference type="EC" id="2.1.1.37" evidence="1"/>
<evidence type="ECO:0000256" key="2">
    <source>
        <dbReference type="ARBA" id="ARBA00022603"/>
    </source>
</evidence>
<dbReference type="InterPro" id="IPR050390">
    <property type="entry name" value="C5-Methyltransferase"/>
</dbReference>
<dbReference type="GO" id="GO:0003677">
    <property type="term" value="F:DNA binding"/>
    <property type="evidence" value="ECO:0007669"/>
    <property type="project" value="TreeGrafter"/>
</dbReference>
<sequence length="340" mass="36466">MTETSRIEGEQPSTAATKRFKSVEICAGGGGLALGLESAGFDPVVLIDDHLVACETLRLNRPGWDVLEADLRTFDPSLHQQTYDVDLLSAGLPRVKGAAGASRANGSDPELELIRATIFLVHGMQPRALVLENMPDLVTKPAFEPIRQFVRDELVHLGYDLRWFVLNAADFGVPQDRRQGFLVALKGDAIYAFDAPVGLATKSTVGEALSRSMGSRGWRGAAEWAAQADRVAPTVVGGSWKRGGADLGPTGTKRAWARIGVNGRSLADQVPGPDFHFDPSADLSGFVKLTLEQVATLQGFPPDWQFAGRKTARYRQIGNASPPPVSRAVGLALRAALEAC</sequence>
<dbReference type="PANTHER" id="PTHR10629">
    <property type="entry name" value="CYTOSINE-SPECIFIC METHYLTRANSFERASE"/>
    <property type="match status" value="1"/>
</dbReference>
<dbReference type="InterPro" id="IPR029063">
    <property type="entry name" value="SAM-dependent_MTases_sf"/>
</dbReference>
<dbReference type="OrthoDB" id="9813719at2"/>
<name>A0A561B2R1_9ACTN</name>
<keyword evidence="3 6" id="KW-0808">Transferase</keyword>
<dbReference type="GO" id="GO:0032259">
    <property type="term" value="P:methylation"/>
    <property type="evidence" value="ECO:0007669"/>
    <property type="project" value="UniProtKB-KW"/>
</dbReference>
<dbReference type="Gene3D" id="3.90.120.10">
    <property type="entry name" value="DNA Methylase, subunit A, domain 2"/>
    <property type="match status" value="1"/>
</dbReference>
<gene>
    <name evidence="7" type="ORF">FB561_7032</name>
</gene>
<evidence type="ECO:0000256" key="1">
    <source>
        <dbReference type="ARBA" id="ARBA00011975"/>
    </source>
</evidence>
<organism evidence="7 8">
    <name type="scientific">Kribbella amoyensis</name>
    <dbReference type="NCBI Taxonomy" id="996641"/>
    <lineage>
        <taxon>Bacteria</taxon>
        <taxon>Bacillati</taxon>
        <taxon>Actinomycetota</taxon>
        <taxon>Actinomycetes</taxon>
        <taxon>Propionibacteriales</taxon>
        <taxon>Kribbellaceae</taxon>
        <taxon>Kribbella</taxon>
    </lineage>
</organism>
<dbReference type="Gene3D" id="3.40.50.150">
    <property type="entry name" value="Vaccinia Virus protein VP39"/>
    <property type="match status" value="1"/>
</dbReference>
<dbReference type="Pfam" id="PF00145">
    <property type="entry name" value="DNA_methylase"/>
    <property type="match status" value="1"/>
</dbReference>
<dbReference type="Proteomes" id="UP000318380">
    <property type="component" value="Unassembled WGS sequence"/>
</dbReference>
<keyword evidence="8" id="KW-1185">Reference proteome</keyword>
<dbReference type="PROSITE" id="PS51679">
    <property type="entry name" value="SAM_MT_C5"/>
    <property type="match status" value="1"/>
</dbReference>
<dbReference type="AlphaFoldDB" id="A0A561B2R1"/>
<dbReference type="GO" id="GO:0009307">
    <property type="term" value="P:DNA restriction-modification system"/>
    <property type="evidence" value="ECO:0007669"/>
    <property type="project" value="UniProtKB-KW"/>
</dbReference>
<keyword evidence="4 6" id="KW-0949">S-adenosyl-L-methionine</keyword>
<keyword evidence="5" id="KW-0680">Restriction system</keyword>
<dbReference type="PANTHER" id="PTHR10629:SF52">
    <property type="entry name" value="DNA (CYTOSINE-5)-METHYLTRANSFERASE 1"/>
    <property type="match status" value="1"/>
</dbReference>
<protein>
    <recommendedName>
        <fullName evidence="1">DNA (cytosine-5-)-methyltransferase</fullName>
        <ecNumber evidence="1">2.1.1.37</ecNumber>
    </recommendedName>
</protein>
<comment type="similarity">
    <text evidence="6">Belongs to the class I-like SAM-binding methyltransferase superfamily. C5-methyltransferase family.</text>
</comment>
<evidence type="ECO:0000256" key="3">
    <source>
        <dbReference type="ARBA" id="ARBA00022679"/>
    </source>
</evidence>
<comment type="caution">
    <text evidence="6">Lacks conserved residue(s) required for the propagation of feature annotation.</text>
</comment>
<dbReference type="GO" id="GO:0003886">
    <property type="term" value="F:DNA (cytosine-5-)-methyltransferase activity"/>
    <property type="evidence" value="ECO:0007669"/>
    <property type="project" value="UniProtKB-EC"/>
</dbReference>
<evidence type="ECO:0000313" key="7">
    <source>
        <dbReference type="EMBL" id="TWD73147.1"/>
    </source>
</evidence>
<dbReference type="EMBL" id="VIVK01000003">
    <property type="protein sequence ID" value="TWD73147.1"/>
    <property type="molecule type" value="Genomic_DNA"/>
</dbReference>
<proteinExistence type="inferred from homology"/>
<evidence type="ECO:0000313" key="8">
    <source>
        <dbReference type="Proteomes" id="UP000318380"/>
    </source>
</evidence>
<evidence type="ECO:0000256" key="6">
    <source>
        <dbReference type="PROSITE-ProRule" id="PRU01016"/>
    </source>
</evidence>
<dbReference type="InterPro" id="IPR001525">
    <property type="entry name" value="C5_MeTfrase"/>
</dbReference>
<evidence type="ECO:0000256" key="4">
    <source>
        <dbReference type="ARBA" id="ARBA00022691"/>
    </source>
</evidence>
<comment type="caution">
    <text evidence="7">The sequence shown here is derived from an EMBL/GenBank/DDBJ whole genome shotgun (WGS) entry which is preliminary data.</text>
</comment>
<accession>A0A561B2R1</accession>
<reference evidence="7 8" key="1">
    <citation type="submission" date="2019-06" db="EMBL/GenBank/DDBJ databases">
        <title>Sequencing the genomes of 1000 actinobacteria strains.</title>
        <authorList>
            <person name="Klenk H.-P."/>
        </authorList>
    </citation>
    <scope>NUCLEOTIDE SEQUENCE [LARGE SCALE GENOMIC DNA]</scope>
    <source>
        <strain evidence="7 8">DSM 24683</strain>
    </source>
</reference>
<dbReference type="PRINTS" id="PR00105">
    <property type="entry name" value="C5METTRFRASE"/>
</dbReference>
<dbReference type="SUPFAM" id="SSF53335">
    <property type="entry name" value="S-adenosyl-L-methionine-dependent methyltransferases"/>
    <property type="match status" value="1"/>
</dbReference>